<gene>
    <name evidence="1" type="ORF">LCI18_004650</name>
</gene>
<accession>A0ACD3YXX0</accession>
<protein>
    <submittedName>
        <fullName evidence="1">Uncharacterized protein</fullName>
    </submittedName>
</protein>
<dbReference type="Proteomes" id="UP000830768">
    <property type="component" value="Chromosome 4"/>
</dbReference>
<name>A0ACD3YXX0_FUSSC</name>
<sequence length="429" mass="48115">MFLKIPDGSLLCRRAGCSECAIAPEFVTIHYDCYNIFIACFREAFSLDRNEAVDRLWALASYRNPWPKAELIPLVERNVDLSALTRLTDIIELPQLARLPLELVMMIRKFSRHELLWRSISILALSSQPLLPQQLSRISLNRILSWKRGEPLVLTQSPQMLPFVRVTVDIDGICQVKRPHKPTPYTGKTFEGLAFFVNRVAHTVHIYVEAKDNRLRLRLPKNLTGLASWNSDNSPVPSTLLAGEIIVGQLGKRVTQDRLLGYGTPLTLIYGDPLAQQPVPVLGARHGTLGRDRIPAPFSMQDFRPDVDDAYFSWALLEGIQSICGFYDKDTGLCRGLIFQYENGGLRVVGECRKHLDDSVLAVKQSVLCFQPAPNLASWGAPQAIGVHVELKNDGDHEHLGEGWECLRIGHGVLTFSFIEDSSSISHRS</sequence>
<evidence type="ECO:0000313" key="2">
    <source>
        <dbReference type="Proteomes" id="UP000830768"/>
    </source>
</evidence>
<organism evidence="1 2">
    <name type="scientific">Fusarium solani subsp. cucurbitae</name>
    <name type="common">Neocosmosporum cucurbitae</name>
    <dbReference type="NCBI Taxonomy" id="2747967"/>
    <lineage>
        <taxon>Eukaryota</taxon>
        <taxon>Fungi</taxon>
        <taxon>Dikarya</taxon>
        <taxon>Ascomycota</taxon>
        <taxon>Pezizomycotina</taxon>
        <taxon>Sordariomycetes</taxon>
        <taxon>Hypocreomycetidae</taxon>
        <taxon>Hypocreales</taxon>
        <taxon>Nectriaceae</taxon>
        <taxon>Fusarium</taxon>
        <taxon>Fusarium solani species complex</taxon>
    </lineage>
</organism>
<dbReference type="EMBL" id="CP090033">
    <property type="protein sequence ID" value="UPK93715.1"/>
    <property type="molecule type" value="Genomic_DNA"/>
</dbReference>
<reference evidence="1" key="1">
    <citation type="submission" date="2021-11" db="EMBL/GenBank/DDBJ databases">
        <title>Fusarium solani-melongenae Genome sequencing and assembly.</title>
        <authorList>
            <person name="Xie S."/>
            <person name="Huang L."/>
            <person name="Zhang X."/>
        </authorList>
    </citation>
    <scope>NUCLEOTIDE SEQUENCE</scope>
    <source>
        <strain evidence="1">CRI 24-3</strain>
    </source>
</reference>
<proteinExistence type="predicted"/>
<evidence type="ECO:0000313" key="1">
    <source>
        <dbReference type="EMBL" id="UPK93715.1"/>
    </source>
</evidence>
<keyword evidence="2" id="KW-1185">Reference proteome</keyword>